<accession>A0AAU8MUF3</accession>
<dbReference type="InterPro" id="IPR014719">
    <property type="entry name" value="Ribosomal_bL12_C/ClpS-like"/>
</dbReference>
<name>A0AAU8MUF3_9GAMM</name>
<organism evidence="2">
    <name type="scientific">Lysobacter firmicutimachus</name>
    <dbReference type="NCBI Taxonomy" id="1792846"/>
    <lineage>
        <taxon>Bacteria</taxon>
        <taxon>Pseudomonadati</taxon>
        <taxon>Pseudomonadota</taxon>
        <taxon>Gammaproteobacteria</taxon>
        <taxon>Lysobacterales</taxon>
        <taxon>Lysobacteraceae</taxon>
        <taxon>Lysobacter</taxon>
    </lineage>
</organism>
<evidence type="ECO:0008006" key="3">
    <source>
        <dbReference type="Google" id="ProtNLM"/>
    </source>
</evidence>
<gene>
    <name evidence="2" type="ORF">ABU614_00605</name>
</gene>
<keyword evidence="1" id="KW-1133">Transmembrane helix</keyword>
<dbReference type="Gene3D" id="3.30.1390.10">
    <property type="match status" value="1"/>
</dbReference>
<evidence type="ECO:0000313" key="2">
    <source>
        <dbReference type="EMBL" id="XCO75332.1"/>
    </source>
</evidence>
<keyword evidence="1" id="KW-0472">Membrane</keyword>
<reference evidence="2" key="1">
    <citation type="submission" date="2024-06" db="EMBL/GenBank/DDBJ databases">
        <authorList>
            <person name="Li S."/>
        </authorList>
    </citation>
    <scope>NUCLEOTIDE SEQUENCE</scope>
    <source>
        <strain evidence="2">SR10</strain>
    </source>
</reference>
<dbReference type="RefSeq" id="WP_363798240.1">
    <property type="nucleotide sequence ID" value="NZ_CP159925.1"/>
</dbReference>
<protein>
    <recommendedName>
        <fullName evidence="3">Ribosomal protein L7/L12 C-terminal domain-containing protein</fullName>
    </recommendedName>
</protein>
<sequence length="210" mass="22035">MPTIPPAAATAVRAGHTIEAIKLVREANPGMRLAEAKDAVEAYIEANIEAGGWKDAPAADGPAAVRTTGGLPDEAVSLLRSGRRLEAVKRVREALGLGLRDALTRVEAFEAEEDKAFVSGRAPVMAAVPGDVAMALLRGDREGALELLQNRHGLEPTEALRQVLLHERQRIGRGGGRQQATVAAGDGGGRWMVWAALAALLAGGAWYALV</sequence>
<proteinExistence type="predicted"/>
<dbReference type="EMBL" id="CP159925">
    <property type="protein sequence ID" value="XCO75332.1"/>
    <property type="molecule type" value="Genomic_DNA"/>
</dbReference>
<keyword evidence="1" id="KW-0812">Transmembrane</keyword>
<dbReference type="AlphaFoldDB" id="A0AAU8MUF3"/>
<evidence type="ECO:0000256" key="1">
    <source>
        <dbReference type="SAM" id="Phobius"/>
    </source>
</evidence>
<feature type="transmembrane region" description="Helical" evidence="1">
    <location>
        <begin position="191"/>
        <end position="209"/>
    </location>
</feature>